<evidence type="ECO:0000313" key="3">
    <source>
        <dbReference type="EMBL" id="RLP83170.1"/>
    </source>
</evidence>
<evidence type="ECO:0000259" key="2">
    <source>
        <dbReference type="Pfam" id="PF21725"/>
    </source>
</evidence>
<organism evidence="3 4">
    <name type="scientific">Mycetocola lacteus</name>
    <dbReference type="NCBI Taxonomy" id="76637"/>
    <lineage>
        <taxon>Bacteria</taxon>
        <taxon>Bacillati</taxon>
        <taxon>Actinomycetota</taxon>
        <taxon>Actinomycetes</taxon>
        <taxon>Micrococcales</taxon>
        <taxon>Microbacteriaceae</taxon>
        <taxon>Mycetocola</taxon>
    </lineage>
</organism>
<dbReference type="Proteomes" id="UP000269438">
    <property type="component" value="Unassembled WGS sequence"/>
</dbReference>
<name>A0A3L7AUG1_9MICO</name>
<feature type="domain" description="Putative T7SS secretion signal" evidence="2">
    <location>
        <begin position="8"/>
        <end position="118"/>
    </location>
</feature>
<dbReference type="OrthoDB" id="3261175at2"/>
<protein>
    <recommendedName>
        <fullName evidence="2">Putative T7SS secretion signal domain-containing protein</fullName>
    </recommendedName>
</protein>
<dbReference type="AlphaFoldDB" id="A0A3L7AUG1"/>
<reference evidence="3 4" key="1">
    <citation type="submission" date="2018-10" db="EMBL/GenBank/DDBJ databases">
        <authorList>
            <person name="Li J."/>
        </authorList>
    </citation>
    <scope>NUCLEOTIDE SEQUENCE [LARGE SCALE GENOMIC DNA]</scope>
    <source>
        <strain evidence="3 4">JCM 11654</strain>
    </source>
</reference>
<feature type="region of interest" description="Disordered" evidence="1">
    <location>
        <begin position="289"/>
        <end position="312"/>
    </location>
</feature>
<dbReference type="InterPro" id="IPR049082">
    <property type="entry name" value="T7SS_signal"/>
</dbReference>
<dbReference type="Pfam" id="PF21725">
    <property type="entry name" value="T7SS_signal"/>
    <property type="match status" value="1"/>
</dbReference>
<gene>
    <name evidence="3" type="ORF">D9V34_08030</name>
</gene>
<dbReference type="RefSeq" id="WP_121688298.1">
    <property type="nucleotide sequence ID" value="NZ_RCUY01000005.1"/>
</dbReference>
<accession>A0A3L7AUG1</accession>
<sequence length="406" mass="41243">MSDRLGVTLAESRDPEVLIPGDPAGLRRVIENWRTHATSAGETAALLERISTEDVWEGESADAFTAKFAPYPRRWRAAETQTAAGANALEQYTDTLEWARARVWDAIDAWTAAQAAAAPEAAPQPTEPAPDDEAQALLDDIQARVAEDADICARTLTGLADRVASADTFWPALTAAGGLVGEMMLSGLRDGVNALGSVGNAAMSDPAALTEAGIGLGLLVVGIAGEVGGGALDATGIGAVGGIPLNIVSAGAIGAGAGLIGAGIGTLVTDATGSAGVVIWESSGIDRGDKRDEAGHYTGKNGGANGPASDKERQGLAEVGVDQGADVIDQKIRSTVPGGNPNGRYYDGLIRNADGTYTAIEVKSGGARLTSSQRIFDGIVSPGSPATATLNGATIKIIGVILKRVP</sequence>
<dbReference type="EMBL" id="RCUY01000005">
    <property type="protein sequence ID" value="RLP83170.1"/>
    <property type="molecule type" value="Genomic_DNA"/>
</dbReference>
<evidence type="ECO:0000313" key="4">
    <source>
        <dbReference type="Proteomes" id="UP000269438"/>
    </source>
</evidence>
<keyword evidence="4" id="KW-1185">Reference proteome</keyword>
<proteinExistence type="predicted"/>
<evidence type="ECO:0000256" key="1">
    <source>
        <dbReference type="SAM" id="MobiDB-lite"/>
    </source>
</evidence>
<comment type="caution">
    <text evidence="3">The sequence shown here is derived from an EMBL/GenBank/DDBJ whole genome shotgun (WGS) entry which is preliminary data.</text>
</comment>